<dbReference type="OrthoDB" id="3759404at2759"/>
<dbReference type="AlphaFoldDB" id="A0A6A6R2Q7"/>
<reference evidence="1" key="1">
    <citation type="journal article" date="2020" name="Stud. Mycol.">
        <title>101 Dothideomycetes genomes: a test case for predicting lifestyles and emergence of pathogens.</title>
        <authorList>
            <person name="Haridas S."/>
            <person name="Albert R."/>
            <person name="Binder M."/>
            <person name="Bloem J."/>
            <person name="Labutti K."/>
            <person name="Salamov A."/>
            <person name="Andreopoulos B."/>
            <person name="Baker S."/>
            <person name="Barry K."/>
            <person name="Bills G."/>
            <person name="Bluhm B."/>
            <person name="Cannon C."/>
            <person name="Castanera R."/>
            <person name="Culley D."/>
            <person name="Daum C."/>
            <person name="Ezra D."/>
            <person name="Gonzalez J."/>
            <person name="Henrissat B."/>
            <person name="Kuo A."/>
            <person name="Liang C."/>
            <person name="Lipzen A."/>
            <person name="Lutzoni F."/>
            <person name="Magnuson J."/>
            <person name="Mondo S."/>
            <person name="Nolan M."/>
            <person name="Ohm R."/>
            <person name="Pangilinan J."/>
            <person name="Park H.-J."/>
            <person name="Ramirez L."/>
            <person name="Alfaro M."/>
            <person name="Sun H."/>
            <person name="Tritt A."/>
            <person name="Yoshinaga Y."/>
            <person name="Zwiers L.-H."/>
            <person name="Turgeon B."/>
            <person name="Goodwin S."/>
            <person name="Spatafora J."/>
            <person name="Crous P."/>
            <person name="Grigoriev I."/>
        </authorList>
    </citation>
    <scope>NUCLEOTIDE SEQUENCE</scope>
    <source>
        <strain evidence="1">CBS 269.34</strain>
    </source>
</reference>
<keyword evidence="2" id="KW-1185">Reference proteome</keyword>
<sequence length="298" mass="32912">MGRVVNKKRGLPSLFYQTLFPFSDFFHISKTHFKNYYLAEMPTPAILVVRIQILDPAFDTSKGWAKWTKLHFDDLLSLGPASINSTTQFQNLKAATGKDEEEGDKKVVESRFPYFNIIELGNLDVLTSKPYLALSRAKDLAAERKEGEAMIWDVADARFAAYELVEHRKAGGEVAGDAVAGAEVESTSRLVAAEIFSSLALEGAEESFDACAKALRELGTETRVMLRVGRLYKLRNETLNPVPVLESAPWLGLWVVEGGEGLKEVVGKMPTIRLGEEVVEVRWGVYGVGHKAGEGAFV</sequence>
<dbReference type="Proteomes" id="UP000799750">
    <property type="component" value="Unassembled WGS sequence"/>
</dbReference>
<evidence type="ECO:0000313" key="2">
    <source>
        <dbReference type="Proteomes" id="UP000799750"/>
    </source>
</evidence>
<organism evidence="1 2">
    <name type="scientific">Lophium mytilinum</name>
    <dbReference type="NCBI Taxonomy" id="390894"/>
    <lineage>
        <taxon>Eukaryota</taxon>
        <taxon>Fungi</taxon>
        <taxon>Dikarya</taxon>
        <taxon>Ascomycota</taxon>
        <taxon>Pezizomycotina</taxon>
        <taxon>Dothideomycetes</taxon>
        <taxon>Pleosporomycetidae</taxon>
        <taxon>Mytilinidiales</taxon>
        <taxon>Mytilinidiaceae</taxon>
        <taxon>Lophium</taxon>
    </lineage>
</organism>
<proteinExistence type="predicted"/>
<accession>A0A6A6R2Q7</accession>
<dbReference type="EMBL" id="MU004185">
    <property type="protein sequence ID" value="KAF2498766.1"/>
    <property type="molecule type" value="Genomic_DNA"/>
</dbReference>
<evidence type="ECO:0000313" key="1">
    <source>
        <dbReference type="EMBL" id="KAF2498766.1"/>
    </source>
</evidence>
<protein>
    <submittedName>
        <fullName evidence="1">Uncharacterized protein</fullName>
    </submittedName>
</protein>
<gene>
    <name evidence="1" type="ORF">BU16DRAFT_558816</name>
</gene>
<name>A0A6A6R2Q7_9PEZI</name>